<accession>A0A7J3M2Y6</accession>
<organism evidence="2">
    <name type="scientific">Archaeoglobus fulgidus</name>
    <dbReference type="NCBI Taxonomy" id="2234"/>
    <lineage>
        <taxon>Archaea</taxon>
        <taxon>Methanobacteriati</taxon>
        <taxon>Methanobacteriota</taxon>
        <taxon>Archaeoglobi</taxon>
        <taxon>Archaeoglobales</taxon>
        <taxon>Archaeoglobaceae</taxon>
        <taxon>Archaeoglobus</taxon>
    </lineage>
</organism>
<proteinExistence type="predicted"/>
<feature type="domain" description="Signal transduction histidine kinase dimerisation/phosphoacceptor" evidence="1">
    <location>
        <begin position="378"/>
        <end position="435"/>
    </location>
</feature>
<gene>
    <name evidence="2" type="ORF">ENT52_05430</name>
</gene>
<sequence length="447" mass="52406">MKPKIRIEIFGKANRKLLEEFLSEKYEISEQEFDLLIIDELTLKMKMEEIEKIRSGTFLPVLLVAKERVEEEVWRFVDEVIMIPIQKAELLKRVEALLRTRMQAIELEKHSKMLELELGALFESIGNPVLVLSPNFEIIYANRKTKELLEAIGISDFAGLKCHKVFHGKDEPVEFCPVNAMLKSGKTETREMEVPILGGSFVVTATPIFEDGKLKKIIHIAVDVTQLREAEKEIRSLFSEVSRLNELLRVIYRVNRQMVRRKDFGEVIADVVRELGKLGECFYTQEKDRHCVRRAIERKEIVREHSEDCRFYQEHKEKQVIVYPLETDSEVGALFFITERLRESEFELIKTLMGDIEFVKEKLRLEDEKTRLLEQLQRNINEIAYLVDGIRNPLAAIFAYMELFADDNLREKVHKQVLRIDKIISRLDKVWLDSEKIKNTIGKIDRQ</sequence>
<dbReference type="EMBL" id="DSYZ01000103">
    <property type="protein sequence ID" value="HGT83149.1"/>
    <property type="molecule type" value="Genomic_DNA"/>
</dbReference>
<protein>
    <submittedName>
        <fullName evidence="2">PAS domain-containing protein</fullName>
    </submittedName>
</protein>
<dbReference type="SMART" id="SM00388">
    <property type="entry name" value="HisKA"/>
    <property type="match status" value="1"/>
</dbReference>
<dbReference type="InterPro" id="IPR035965">
    <property type="entry name" value="PAS-like_dom_sf"/>
</dbReference>
<dbReference type="InterPro" id="IPR003661">
    <property type="entry name" value="HisK_dim/P_dom"/>
</dbReference>
<dbReference type="InterPro" id="IPR000014">
    <property type="entry name" value="PAS"/>
</dbReference>
<name>A0A7J3M2Y6_ARCFL</name>
<dbReference type="Gene3D" id="3.30.450.20">
    <property type="entry name" value="PAS domain"/>
    <property type="match status" value="1"/>
</dbReference>
<dbReference type="SUPFAM" id="SSF55785">
    <property type="entry name" value="PYP-like sensor domain (PAS domain)"/>
    <property type="match status" value="1"/>
</dbReference>
<dbReference type="Pfam" id="PF13426">
    <property type="entry name" value="PAS_9"/>
    <property type="match status" value="1"/>
</dbReference>
<dbReference type="AlphaFoldDB" id="A0A7J3M2Y6"/>
<evidence type="ECO:0000313" key="2">
    <source>
        <dbReference type="EMBL" id="HGT83149.1"/>
    </source>
</evidence>
<reference evidence="2" key="1">
    <citation type="journal article" date="2020" name="mSystems">
        <title>Genome- and Community-Level Interaction Insights into Carbon Utilization and Element Cycling Functions of Hydrothermarchaeota in Hydrothermal Sediment.</title>
        <authorList>
            <person name="Zhou Z."/>
            <person name="Liu Y."/>
            <person name="Xu W."/>
            <person name="Pan J."/>
            <person name="Luo Z.H."/>
            <person name="Li M."/>
        </authorList>
    </citation>
    <scope>NUCLEOTIDE SEQUENCE [LARGE SCALE GENOMIC DNA]</scope>
    <source>
        <strain evidence="2">SpSt-587</strain>
    </source>
</reference>
<dbReference type="GO" id="GO:0000155">
    <property type="term" value="F:phosphorelay sensor kinase activity"/>
    <property type="evidence" value="ECO:0007669"/>
    <property type="project" value="InterPro"/>
</dbReference>
<comment type="caution">
    <text evidence="2">The sequence shown here is derived from an EMBL/GenBank/DDBJ whole genome shotgun (WGS) entry which is preliminary data.</text>
</comment>
<evidence type="ECO:0000259" key="1">
    <source>
        <dbReference type="SMART" id="SM00388"/>
    </source>
</evidence>